<feature type="domain" description="LIM zinc-binding" evidence="19">
    <location>
        <begin position="29"/>
        <end position="89"/>
    </location>
</feature>
<keyword evidence="7" id="KW-0805">Transcription regulation</keyword>
<dbReference type="PROSITE" id="PS50071">
    <property type="entry name" value="HOMEOBOX_2"/>
    <property type="match status" value="1"/>
</dbReference>
<evidence type="ECO:0000259" key="20">
    <source>
        <dbReference type="PROSITE" id="PS50071"/>
    </source>
</evidence>
<evidence type="ECO:0000259" key="21">
    <source>
        <dbReference type="PROSITE" id="PS51842"/>
    </source>
</evidence>
<evidence type="ECO:0000256" key="13">
    <source>
        <dbReference type="ARBA" id="ARBA00023242"/>
    </source>
</evidence>
<keyword evidence="10 14" id="KW-0238">DNA-binding</keyword>
<feature type="domain" description="LIM zinc-binding" evidence="19">
    <location>
        <begin position="90"/>
        <end position="152"/>
    </location>
</feature>
<keyword evidence="11 14" id="KW-0371">Homeobox</keyword>
<feature type="region of interest" description="Disordered" evidence="18">
    <location>
        <begin position="229"/>
        <end position="250"/>
    </location>
</feature>
<accession>A0A4Z2BAD5</accession>
<name>A0A4Z2BAD5_9TELE</name>
<evidence type="ECO:0000256" key="12">
    <source>
        <dbReference type="ARBA" id="ARBA00023163"/>
    </source>
</evidence>
<dbReference type="PROSITE" id="PS00478">
    <property type="entry name" value="LIM_DOMAIN_1"/>
    <property type="match status" value="2"/>
</dbReference>
<keyword evidence="3 15" id="KW-0479">Metal-binding</keyword>
<dbReference type="InterPro" id="IPR050453">
    <property type="entry name" value="LIM_Homeobox_TF"/>
</dbReference>
<keyword evidence="13 14" id="KW-0539">Nucleus</keyword>
<evidence type="ECO:0000256" key="18">
    <source>
        <dbReference type="SAM" id="MobiDB-lite"/>
    </source>
</evidence>
<keyword evidence="12" id="KW-0804">Transcription</keyword>
<dbReference type="InterPro" id="IPR001781">
    <property type="entry name" value="Znf_LIM"/>
</dbReference>
<dbReference type="FunFam" id="1.10.10.60:FF:000050">
    <property type="entry name" value="LIM homeobox 6"/>
    <property type="match status" value="1"/>
</dbReference>
<proteinExistence type="predicted"/>
<evidence type="ECO:0000256" key="15">
    <source>
        <dbReference type="PROSITE-ProRule" id="PRU00125"/>
    </source>
</evidence>
<keyword evidence="6 15" id="KW-0862">Zinc</keyword>
<dbReference type="PANTHER" id="PTHR24208:SF121">
    <property type="entry name" value="LIM_HOMEOBOX PROTEIN LHX6"/>
    <property type="match status" value="1"/>
</dbReference>
<evidence type="ECO:0000256" key="1">
    <source>
        <dbReference type="ARBA" id="ARBA00003263"/>
    </source>
</evidence>
<evidence type="ECO:0000256" key="5">
    <source>
        <dbReference type="ARBA" id="ARBA00022754"/>
    </source>
</evidence>
<dbReference type="GO" id="GO:0005634">
    <property type="term" value="C:nucleus"/>
    <property type="evidence" value="ECO:0007669"/>
    <property type="project" value="UniProtKB-SubCell"/>
</dbReference>
<keyword evidence="9 17" id="KW-0175">Coiled coil</keyword>
<dbReference type="SUPFAM" id="SSF46689">
    <property type="entry name" value="Homeodomain-like"/>
    <property type="match status" value="1"/>
</dbReference>
<feature type="coiled-coil region" evidence="17">
    <location>
        <begin position="364"/>
        <end position="395"/>
    </location>
</feature>
<keyword evidence="5" id="KW-0403">Intermediate filament</keyword>
<dbReference type="AlphaFoldDB" id="A0A4Z2BAD5"/>
<evidence type="ECO:0000256" key="4">
    <source>
        <dbReference type="ARBA" id="ARBA00022737"/>
    </source>
</evidence>
<evidence type="ECO:0000256" key="6">
    <source>
        <dbReference type="ARBA" id="ARBA00022833"/>
    </source>
</evidence>
<feature type="compositionally biased region" description="Polar residues" evidence="18">
    <location>
        <begin position="235"/>
        <end position="245"/>
    </location>
</feature>
<evidence type="ECO:0000256" key="9">
    <source>
        <dbReference type="ARBA" id="ARBA00023054"/>
    </source>
</evidence>
<dbReference type="Gene3D" id="1.10.10.60">
    <property type="entry name" value="Homeodomain-like"/>
    <property type="match status" value="1"/>
</dbReference>
<dbReference type="InterPro" id="IPR039008">
    <property type="entry name" value="IF_rod_dom"/>
</dbReference>
<dbReference type="PROSITE" id="PS51842">
    <property type="entry name" value="IF_ROD_2"/>
    <property type="match status" value="1"/>
</dbReference>
<evidence type="ECO:0000256" key="14">
    <source>
        <dbReference type="PROSITE-ProRule" id="PRU00108"/>
    </source>
</evidence>
<dbReference type="FunFam" id="2.10.110.10:FF:000031">
    <property type="entry name" value="LIM homeobox 6, isoform CRA_b"/>
    <property type="match status" value="1"/>
</dbReference>
<dbReference type="Pfam" id="PF00412">
    <property type="entry name" value="LIM"/>
    <property type="match status" value="2"/>
</dbReference>
<dbReference type="SMART" id="SM00389">
    <property type="entry name" value="HOX"/>
    <property type="match status" value="1"/>
</dbReference>
<evidence type="ECO:0000313" key="23">
    <source>
        <dbReference type="Proteomes" id="UP000516260"/>
    </source>
</evidence>
<dbReference type="Pfam" id="PF00046">
    <property type="entry name" value="Homeodomain"/>
    <property type="match status" value="1"/>
</dbReference>
<evidence type="ECO:0000256" key="16">
    <source>
        <dbReference type="RuleBase" id="RU000682"/>
    </source>
</evidence>
<dbReference type="CDD" id="cd09380">
    <property type="entry name" value="LIM1_Lhx6"/>
    <property type="match status" value="1"/>
</dbReference>
<evidence type="ECO:0000256" key="3">
    <source>
        <dbReference type="ARBA" id="ARBA00022723"/>
    </source>
</evidence>
<dbReference type="EMBL" id="SWLE01000017">
    <property type="protein sequence ID" value="TNM89313.1"/>
    <property type="molecule type" value="Genomic_DNA"/>
</dbReference>
<dbReference type="Pfam" id="PF00038">
    <property type="entry name" value="Filament"/>
    <property type="match status" value="1"/>
</dbReference>
<evidence type="ECO:0000256" key="7">
    <source>
        <dbReference type="ARBA" id="ARBA00023015"/>
    </source>
</evidence>
<dbReference type="Gene3D" id="2.10.110.10">
    <property type="entry name" value="Cysteine Rich Protein"/>
    <property type="match status" value="2"/>
</dbReference>
<dbReference type="SMART" id="SM00132">
    <property type="entry name" value="LIM"/>
    <property type="match status" value="2"/>
</dbReference>
<evidence type="ECO:0008006" key="24">
    <source>
        <dbReference type="Google" id="ProtNLM"/>
    </source>
</evidence>
<dbReference type="FunFam" id="2.10.110.10:FF:000023">
    <property type="entry name" value="LIM homeobox 6"/>
    <property type="match status" value="1"/>
</dbReference>
<evidence type="ECO:0000256" key="8">
    <source>
        <dbReference type="ARBA" id="ARBA00023038"/>
    </source>
</evidence>
<gene>
    <name evidence="22" type="ORF">fugu_003547</name>
</gene>
<dbReference type="PANTHER" id="PTHR24208">
    <property type="entry name" value="LIM/HOMEOBOX PROTEIN LHX"/>
    <property type="match status" value="1"/>
</dbReference>
<dbReference type="Proteomes" id="UP000516260">
    <property type="component" value="Chromosome 4"/>
</dbReference>
<evidence type="ECO:0000256" key="17">
    <source>
        <dbReference type="SAM" id="Coils"/>
    </source>
</evidence>
<dbReference type="GO" id="GO:0000981">
    <property type="term" value="F:DNA-binding transcription factor activity, RNA polymerase II-specific"/>
    <property type="evidence" value="ECO:0007669"/>
    <property type="project" value="TreeGrafter"/>
</dbReference>
<feature type="domain" description="IF rod" evidence="21">
    <location>
        <begin position="1"/>
        <end position="529"/>
    </location>
</feature>
<keyword evidence="4" id="KW-0677">Repeat</keyword>
<dbReference type="InterPro" id="IPR009057">
    <property type="entry name" value="Homeodomain-like_sf"/>
</dbReference>
<sequence>MSKLEVKKEAGESPPSEAACLCSPPPAKNQCASCGMEIQDRYLLKVNNLNWHLGCLECSVCRASLRQHNSCYVKNKEIFCKLDYFSRFGTKCAQCGRQVYASDWVRRARGSVYHLACFACFSCKRQLSTGEEFGLVEGRVLCRSHYDIMLDNLRRAAENGTGLTLEGALPSDQDCQPKPAKRARTSFTAEQLQVMQSQFAQDNNPDAQTLQKLAEMTGLSRRVIQNCRARHKKQPPQNSFSQSAPLSRMPTSLPDDIPYSPFSGLDQPHLLALHGYLDMDAMSFITSQSVRNYSLRQQPFSNTSVRDSGRSILSKPPATISNLTRSVSWEAEAALCQSVERDCQALRRAKTDHDQIIGTLRGDLESLKEELYFLKRNHEEEMNALRARLANEQLSVEVDAVQGPDLGATMAELRVQYEGITRKNKEDAEAWYLKKVEAVQSQVKESNEALRFAQSELSERRRFLQGLEVEIDSLRKQHSPVMSGNTQSLSPFEPDVRTRKIVKVVTQTMVNGKVVDESSEVERFEERKK</sequence>
<evidence type="ECO:0000256" key="2">
    <source>
        <dbReference type="ARBA" id="ARBA00004123"/>
    </source>
</evidence>
<dbReference type="SMART" id="SM01391">
    <property type="entry name" value="Filament"/>
    <property type="match status" value="1"/>
</dbReference>
<evidence type="ECO:0000256" key="11">
    <source>
        <dbReference type="ARBA" id="ARBA00023155"/>
    </source>
</evidence>
<protein>
    <recommendedName>
        <fullName evidence="24">LIM zinc-binding domain-containing protein</fullName>
    </recommendedName>
</protein>
<dbReference type="Gene3D" id="1.20.5.500">
    <property type="entry name" value="Single helix bin"/>
    <property type="match status" value="1"/>
</dbReference>
<feature type="domain" description="Homeobox" evidence="20">
    <location>
        <begin position="178"/>
        <end position="225"/>
    </location>
</feature>
<dbReference type="SUPFAM" id="SSF57716">
    <property type="entry name" value="Glucocorticoid receptor-like (DNA-binding domain)"/>
    <property type="match status" value="2"/>
</dbReference>
<evidence type="ECO:0000313" key="22">
    <source>
        <dbReference type="EMBL" id="TNM89313.1"/>
    </source>
</evidence>
<organism evidence="22 23">
    <name type="scientific">Takifugu bimaculatus</name>
    <dbReference type="NCBI Taxonomy" id="433685"/>
    <lineage>
        <taxon>Eukaryota</taxon>
        <taxon>Metazoa</taxon>
        <taxon>Chordata</taxon>
        <taxon>Craniata</taxon>
        <taxon>Vertebrata</taxon>
        <taxon>Euteleostomi</taxon>
        <taxon>Actinopterygii</taxon>
        <taxon>Neopterygii</taxon>
        <taxon>Teleostei</taxon>
        <taxon>Neoteleostei</taxon>
        <taxon>Acanthomorphata</taxon>
        <taxon>Eupercaria</taxon>
        <taxon>Tetraodontiformes</taxon>
        <taxon>Tetradontoidea</taxon>
        <taxon>Tetraodontidae</taxon>
        <taxon>Takifugu</taxon>
    </lineage>
</organism>
<feature type="DNA-binding region" description="Homeobox" evidence="14">
    <location>
        <begin position="180"/>
        <end position="226"/>
    </location>
</feature>
<dbReference type="FunFam" id="1.20.5.500:FF:000001">
    <property type="entry name" value="Type II keratin 23"/>
    <property type="match status" value="1"/>
</dbReference>
<comment type="subcellular location">
    <subcellularLocation>
        <location evidence="2 14 16">Nucleus</location>
    </subcellularLocation>
</comment>
<dbReference type="GO" id="GO:0000977">
    <property type="term" value="F:RNA polymerase II transcription regulatory region sequence-specific DNA binding"/>
    <property type="evidence" value="ECO:0007669"/>
    <property type="project" value="TreeGrafter"/>
</dbReference>
<dbReference type="GO" id="GO:0005882">
    <property type="term" value="C:intermediate filament"/>
    <property type="evidence" value="ECO:0007669"/>
    <property type="project" value="UniProtKB-KW"/>
</dbReference>
<evidence type="ECO:0000256" key="10">
    <source>
        <dbReference type="ARBA" id="ARBA00023125"/>
    </source>
</evidence>
<dbReference type="CDD" id="cd00086">
    <property type="entry name" value="homeodomain"/>
    <property type="match status" value="1"/>
</dbReference>
<comment type="caution">
    <text evidence="22">The sequence shown here is derived from an EMBL/GenBank/DDBJ whole genome shotgun (WGS) entry which is preliminary data.</text>
</comment>
<evidence type="ECO:0000259" key="19">
    <source>
        <dbReference type="PROSITE" id="PS50023"/>
    </source>
</evidence>
<dbReference type="GO" id="GO:0021884">
    <property type="term" value="P:forebrain neuron development"/>
    <property type="evidence" value="ECO:0007669"/>
    <property type="project" value="TreeGrafter"/>
</dbReference>
<dbReference type="GO" id="GO:0046872">
    <property type="term" value="F:metal ion binding"/>
    <property type="evidence" value="ECO:0007669"/>
    <property type="project" value="UniProtKB-KW"/>
</dbReference>
<keyword evidence="8 15" id="KW-0440">LIM domain</keyword>
<comment type="function">
    <text evidence="1">Sequence-specific transcription factor which is part of a developmental regulatory system that provides cells with specific positional identities on the anterior-posterior axis.</text>
</comment>
<keyword evidence="23" id="KW-1185">Reference proteome</keyword>
<dbReference type="PROSITE" id="PS50023">
    <property type="entry name" value="LIM_DOMAIN_2"/>
    <property type="match status" value="2"/>
</dbReference>
<reference evidence="22 23" key="1">
    <citation type="submission" date="2019-04" db="EMBL/GenBank/DDBJ databases">
        <title>The sequence and de novo assembly of Takifugu bimaculatus genome using PacBio and Hi-C technologies.</title>
        <authorList>
            <person name="Xu P."/>
            <person name="Liu B."/>
            <person name="Zhou Z."/>
        </authorList>
    </citation>
    <scope>NUCLEOTIDE SEQUENCE [LARGE SCALE GENOMIC DNA]</scope>
    <source>
        <strain evidence="22">TB-2018</strain>
        <tissue evidence="22">Muscle</tissue>
    </source>
</reference>
<dbReference type="Gene3D" id="1.20.5.1160">
    <property type="entry name" value="Vasodilator-stimulated phosphoprotein"/>
    <property type="match status" value="1"/>
</dbReference>
<dbReference type="InterPro" id="IPR001356">
    <property type="entry name" value="HD"/>
</dbReference>